<reference evidence="2 3" key="2">
    <citation type="submission" date="2019-01" db="EMBL/GenBank/DDBJ databases">
        <title>The decoding of complex shrimp genome reveals the adaptation for benthos swimmer, frequently molting mechanism and breeding impact on genome.</title>
        <authorList>
            <person name="Sun Y."/>
            <person name="Gao Y."/>
            <person name="Yu Y."/>
        </authorList>
    </citation>
    <scope>NUCLEOTIDE SEQUENCE [LARGE SCALE GENOMIC DNA]</scope>
    <source>
        <tissue evidence="2">Muscle</tissue>
    </source>
</reference>
<dbReference type="EMBL" id="QCYY01003820">
    <property type="protein sequence ID" value="ROT62130.1"/>
    <property type="molecule type" value="Genomic_DNA"/>
</dbReference>
<sequence length="686" mass="74225">MTLPPLHGACECLRLPLAPLALPGQKALFNDVTHRDEKARSDDVTTTLRAAIILLPLAPLPCVLIRENRLQVPPEFTEISPGRSETISTQKTQCLTTLSNATARITPRQRHLPPPPTPRPRRQRGGGGVSVTFRSTSANPGTSPTQGTPQNPQGDGVLVFKTNSRSFPENTNIQIITANLTLFRYFPIHSPSTSPDPSSPSRPRPSYRRRTHPNTRPRPILAHATQSLRPTLPILRHVPNPRPMFSNPLPTSPIPASIVPNPCPCPPDTAHAPPSPPATFPPIPAPFPNPRPRSPIPAHVPQSPPTFPNPRPRSPILDRTPPYTATLPHLRPRSPSPPDVIPHPPTHPNPRHRCPNPRPRPYEKDITGEPALPSPPLMPGSSSRGNRRETLASEFPRRAEEEEGIGLPPSLFLPSNPSVLSPTCANALVLLLSFSSPFPRIRLSCGVTYSSILFGSLPFLSSLIPPSSSRLPSFLSSLPFPPISPTLSSFFYLSFSLSFPLPSPTSTKLPPHPLALLPSSVPPSRSHSHHSSSSHRPLPFPSLALSLPSSSSYIPSLPLLLASHLLLYLLLHPLRPPPSFYPLLPPISLPLASFFPSFPHLPILDPQSTFLPPSSLLLSFSLSPSPIYHSLPSSSPPSSLPSLLPPPSLPPFSHSPSFPSSPLPILDLLLSILTNGKRNARMCGGS</sequence>
<protein>
    <submittedName>
        <fullName evidence="2">Uncharacterized protein</fullName>
    </submittedName>
</protein>
<feature type="compositionally biased region" description="Polar residues" evidence="1">
    <location>
        <begin position="132"/>
        <end position="153"/>
    </location>
</feature>
<feature type="compositionally biased region" description="Pro residues" evidence="1">
    <location>
        <begin position="334"/>
        <end position="348"/>
    </location>
</feature>
<evidence type="ECO:0000313" key="3">
    <source>
        <dbReference type="Proteomes" id="UP000283509"/>
    </source>
</evidence>
<accession>A0A3R7SI45</accession>
<comment type="caution">
    <text evidence="2">The sequence shown here is derived from an EMBL/GenBank/DDBJ whole genome shotgun (WGS) entry which is preliminary data.</text>
</comment>
<proteinExistence type="predicted"/>
<reference evidence="2 3" key="1">
    <citation type="submission" date="2018-04" db="EMBL/GenBank/DDBJ databases">
        <authorList>
            <person name="Zhang X."/>
            <person name="Yuan J."/>
            <person name="Li F."/>
            <person name="Xiang J."/>
        </authorList>
    </citation>
    <scope>NUCLEOTIDE SEQUENCE [LARGE SCALE GENOMIC DNA]</scope>
    <source>
        <tissue evidence="2">Muscle</tissue>
    </source>
</reference>
<feature type="region of interest" description="Disordered" evidence="1">
    <location>
        <begin position="190"/>
        <end position="218"/>
    </location>
</feature>
<feature type="compositionally biased region" description="Basic residues" evidence="1">
    <location>
        <begin position="205"/>
        <end position="215"/>
    </location>
</feature>
<name>A0A3R7SI45_PENVA</name>
<dbReference type="Proteomes" id="UP000283509">
    <property type="component" value="Unassembled WGS sequence"/>
</dbReference>
<feature type="compositionally biased region" description="Pro residues" evidence="1">
    <location>
        <begin position="267"/>
        <end position="295"/>
    </location>
</feature>
<feature type="compositionally biased region" description="Pro residues" evidence="1">
    <location>
        <begin position="302"/>
        <end position="313"/>
    </location>
</feature>
<feature type="region of interest" description="Disordered" evidence="1">
    <location>
        <begin position="99"/>
        <end position="157"/>
    </location>
</feature>
<evidence type="ECO:0000313" key="2">
    <source>
        <dbReference type="EMBL" id="ROT62130.1"/>
    </source>
</evidence>
<evidence type="ECO:0000256" key="1">
    <source>
        <dbReference type="SAM" id="MobiDB-lite"/>
    </source>
</evidence>
<keyword evidence="3" id="KW-1185">Reference proteome</keyword>
<feature type="region of interest" description="Disordered" evidence="1">
    <location>
        <begin position="267"/>
        <end position="403"/>
    </location>
</feature>
<gene>
    <name evidence="2" type="ORF">C7M84_020042</name>
</gene>
<dbReference type="AlphaFoldDB" id="A0A3R7SI45"/>
<feature type="compositionally biased region" description="Basic and acidic residues" evidence="1">
    <location>
        <begin position="386"/>
        <end position="400"/>
    </location>
</feature>
<organism evidence="2 3">
    <name type="scientific">Penaeus vannamei</name>
    <name type="common">Whiteleg shrimp</name>
    <name type="synonym">Litopenaeus vannamei</name>
    <dbReference type="NCBI Taxonomy" id="6689"/>
    <lineage>
        <taxon>Eukaryota</taxon>
        <taxon>Metazoa</taxon>
        <taxon>Ecdysozoa</taxon>
        <taxon>Arthropoda</taxon>
        <taxon>Crustacea</taxon>
        <taxon>Multicrustacea</taxon>
        <taxon>Malacostraca</taxon>
        <taxon>Eumalacostraca</taxon>
        <taxon>Eucarida</taxon>
        <taxon>Decapoda</taxon>
        <taxon>Dendrobranchiata</taxon>
        <taxon>Penaeoidea</taxon>
        <taxon>Penaeidae</taxon>
        <taxon>Penaeus</taxon>
    </lineage>
</organism>